<feature type="transmembrane region" description="Helical" evidence="5">
    <location>
        <begin position="268"/>
        <end position="286"/>
    </location>
</feature>
<comment type="subcellular location">
    <subcellularLocation>
        <location evidence="1">Membrane</location>
        <topology evidence="1">Multi-pass membrane protein</topology>
    </subcellularLocation>
</comment>
<accession>A0ABQ3FIT2</accession>
<feature type="transmembrane region" description="Helical" evidence="5">
    <location>
        <begin position="293"/>
        <end position="310"/>
    </location>
</feature>
<feature type="transmembrane region" description="Helical" evidence="5">
    <location>
        <begin position="6"/>
        <end position="23"/>
    </location>
</feature>
<keyword evidence="4 5" id="KW-0472">Membrane</keyword>
<evidence type="ECO:0000256" key="4">
    <source>
        <dbReference type="ARBA" id="ARBA00023136"/>
    </source>
</evidence>
<dbReference type="InterPro" id="IPR004837">
    <property type="entry name" value="NaCa_Exmemb"/>
</dbReference>
<name>A0ABQ3FIT2_9RHOB</name>
<feature type="transmembrane region" description="Helical" evidence="5">
    <location>
        <begin position="234"/>
        <end position="256"/>
    </location>
</feature>
<feature type="transmembrane region" description="Helical" evidence="5">
    <location>
        <begin position="30"/>
        <end position="48"/>
    </location>
</feature>
<dbReference type="InterPro" id="IPR044880">
    <property type="entry name" value="NCX_ion-bd_dom_sf"/>
</dbReference>
<dbReference type="NCBIfam" id="TIGR00367">
    <property type="entry name" value="calcium/sodium antiporter"/>
    <property type="match status" value="1"/>
</dbReference>
<feature type="transmembrane region" description="Helical" evidence="5">
    <location>
        <begin position="68"/>
        <end position="92"/>
    </location>
</feature>
<proteinExistence type="predicted"/>
<sequence length="311" mass="32028">MGMDLLYVAGGLVLLVLGGDGLVKGAVALALRLGIPALIVGLTVVAFGTSAPELLVSVQAALKGQAGIALGNVVGSNIANILLILGLPALIATIHTSKIDTRRGYLVMLGTAVLFVILSQFGPITWWHGLILLTALALSIWDNIRQARAHRDAQPDDLPAGDHMPVWKIAAFILGGLIGLGFGASFLVEGATNIARALGVSETVIGLTLVAIGTSLPELVTSVMAAFRGQADVAIGNVIGSNTFNILAILGITAVIAPMEVPAQLLSFDNWVMLGVSLLLVPFVFFRLDIGKLAGVGLAGGYIAYTLALVS</sequence>
<gene>
    <name evidence="7" type="primary">yrbG</name>
    <name evidence="7" type="ORF">GCM10007291_26870</name>
</gene>
<feature type="transmembrane region" description="Helical" evidence="5">
    <location>
        <begin position="104"/>
        <end position="121"/>
    </location>
</feature>
<evidence type="ECO:0000259" key="6">
    <source>
        <dbReference type="Pfam" id="PF01699"/>
    </source>
</evidence>
<protein>
    <submittedName>
        <fullName evidence="7">Sodium:calcium antiporter</fullName>
    </submittedName>
</protein>
<evidence type="ECO:0000256" key="5">
    <source>
        <dbReference type="SAM" id="Phobius"/>
    </source>
</evidence>
<keyword evidence="3 5" id="KW-1133">Transmembrane helix</keyword>
<evidence type="ECO:0000313" key="7">
    <source>
        <dbReference type="EMBL" id="GHC25782.1"/>
    </source>
</evidence>
<feature type="transmembrane region" description="Helical" evidence="5">
    <location>
        <begin position="165"/>
        <end position="184"/>
    </location>
</feature>
<keyword evidence="8" id="KW-1185">Reference proteome</keyword>
<evidence type="ECO:0000256" key="3">
    <source>
        <dbReference type="ARBA" id="ARBA00022989"/>
    </source>
</evidence>
<dbReference type="EMBL" id="BMYI01000008">
    <property type="protein sequence ID" value="GHC25782.1"/>
    <property type="molecule type" value="Genomic_DNA"/>
</dbReference>
<dbReference type="Proteomes" id="UP000658305">
    <property type="component" value="Unassembled WGS sequence"/>
</dbReference>
<dbReference type="InterPro" id="IPR004481">
    <property type="entry name" value="K/Na/Ca-exchanger"/>
</dbReference>
<organism evidence="7 8">
    <name type="scientific">Gemmobacter nanjingensis</name>
    <dbReference type="NCBI Taxonomy" id="488454"/>
    <lineage>
        <taxon>Bacteria</taxon>
        <taxon>Pseudomonadati</taxon>
        <taxon>Pseudomonadota</taxon>
        <taxon>Alphaproteobacteria</taxon>
        <taxon>Rhodobacterales</taxon>
        <taxon>Paracoccaceae</taxon>
        <taxon>Gemmobacter</taxon>
    </lineage>
</organism>
<dbReference type="PANTHER" id="PTHR10846">
    <property type="entry name" value="SODIUM/POTASSIUM/CALCIUM EXCHANGER"/>
    <property type="match status" value="1"/>
</dbReference>
<evidence type="ECO:0000313" key="8">
    <source>
        <dbReference type="Proteomes" id="UP000658305"/>
    </source>
</evidence>
<dbReference type="Pfam" id="PF01699">
    <property type="entry name" value="Na_Ca_ex"/>
    <property type="match status" value="2"/>
</dbReference>
<reference evidence="8" key="1">
    <citation type="journal article" date="2019" name="Int. J. Syst. Evol. Microbiol.">
        <title>The Global Catalogue of Microorganisms (GCM) 10K type strain sequencing project: providing services to taxonomists for standard genome sequencing and annotation.</title>
        <authorList>
            <consortium name="The Broad Institute Genomics Platform"/>
            <consortium name="The Broad Institute Genome Sequencing Center for Infectious Disease"/>
            <person name="Wu L."/>
            <person name="Ma J."/>
        </authorList>
    </citation>
    <scope>NUCLEOTIDE SEQUENCE [LARGE SCALE GENOMIC DNA]</scope>
    <source>
        <strain evidence="8">KCTC 23298</strain>
    </source>
</reference>
<feature type="domain" description="Sodium/calcium exchanger membrane region" evidence="6">
    <location>
        <begin position="170"/>
        <end position="309"/>
    </location>
</feature>
<keyword evidence="2 5" id="KW-0812">Transmembrane</keyword>
<dbReference type="Gene3D" id="6.10.280.80">
    <property type="entry name" value="NCX, peripheral helical region"/>
    <property type="match status" value="1"/>
</dbReference>
<comment type="caution">
    <text evidence="7">The sequence shown here is derived from an EMBL/GenBank/DDBJ whole genome shotgun (WGS) entry which is preliminary data.</text>
</comment>
<dbReference type="Gene3D" id="1.20.1420.30">
    <property type="entry name" value="NCX, central ion-binding region"/>
    <property type="match status" value="1"/>
</dbReference>
<feature type="domain" description="Sodium/calcium exchanger membrane region" evidence="6">
    <location>
        <begin position="5"/>
        <end position="140"/>
    </location>
</feature>
<evidence type="ECO:0000256" key="2">
    <source>
        <dbReference type="ARBA" id="ARBA00022692"/>
    </source>
</evidence>
<evidence type="ECO:0000256" key="1">
    <source>
        <dbReference type="ARBA" id="ARBA00004141"/>
    </source>
</evidence>
<dbReference type="PANTHER" id="PTHR10846:SF8">
    <property type="entry name" value="INNER MEMBRANE PROTEIN YRBG"/>
    <property type="match status" value="1"/>
</dbReference>